<accession>A0ABP0BSM4</accession>
<keyword evidence="3" id="KW-1185">Reference proteome</keyword>
<dbReference type="EMBL" id="CAWUHB010000024">
    <property type="protein sequence ID" value="CAK7222050.1"/>
    <property type="molecule type" value="Genomic_DNA"/>
</dbReference>
<name>A0ABP0BSM4_9PEZI</name>
<feature type="region of interest" description="Disordered" evidence="1">
    <location>
        <begin position="1"/>
        <end position="28"/>
    </location>
</feature>
<comment type="caution">
    <text evidence="2">The sequence shown here is derived from an EMBL/GenBank/DDBJ whole genome shotgun (WGS) entry which is preliminary data.</text>
</comment>
<dbReference type="Proteomes" id="UP001642405">
    <property type="component" value="Unassembled WGS sequence"/>
</dbReference>
<gene>
    <name evidence="2" type="ORF">SCUCBS95973_004708</name>
</gene>
<evidence type="ECO:0000313" key="2">
    <source>
        <dbReference type="EMBL" id="CAK7222050.1"/>
    </source>
</evidence>
<evidence type="ECO:0000256" key="1">
    <source>
        <dbReference type="SAM" id="MobiDB-lite"/>
    </source>
</evidence>
<feature type="non-terminal residue" evidence="2">
    <location>
        <position position="87"/>
    </location>
</feature>
<organism evidence="2 3">
    <name type="scientific">Sporothrix curviconia</name>
    <dbReference type="NCBI Taxonomy" id="1260050"/>
    <lineage>
        <taxon>Eukaryota</taxon>
        <taxon>Fungi</taxon>
        <taxon>Dikarya</taxon>
        <taxon>Ascomycota</taxon>
        <taxon>Pezizomycotina</taxon>
        <taxon>Sordariomycetes</taxon>
        <taxon>Sordariomycetidae</taxon>
        <taxon>Ophiostomatales</taxon>
        <taxon>Ophiostomataceae</taxon>
        <taxon>Sporothrix</taxon>
    </lineage>
</organism>
<sequence length="87" mass="8853">MGHDDIESAAVQASPLHDNVDNHNPVDGGFSSDMADLPASYFYSARFMGTVLATGLGCLAAVGGYGLAAPNLTLINNDIALLPTSSG</sequence>
<reference evidence="2 3" key="1">
    <citation type="submission" date="2024-01" db="EMBL/GenBank/DDBJ databases">
        <authorList>
            <person name="Allen C."/>
            <person name="Tagirdzhanova G."/>
        </authorList>
    </citation>
    <scope>NUCLEOTIDE SEQUENCE [LARGE SCALE GENOMIC DNA]</scope>
</reference>
<protein>
    <submittedName>
        <fullName evidence="2">Uncharacterized protein</fullName>
    </submittedName>
</protein>
<proteinExistence type="predicted"/>
<evidence type="ECO:0000313" key="3">
    <source>
        <dbReference type="Proteomes" id="UP001642405"/>
    </source>
</evidence>